<sequence>MTEDFKRQMRADTVRIEGLAAALPADHDGRRAALVEAADAYHAAIMAGDERARRTADERALAALVALNDGELFGFAMSGKAPDQMLDACAAQPGTVPGWGQRGEFVLTVDGMRVRVVFDPNLGRSMPAHIGLHVVDAGKPFISDTGFWSRWQGDMIEGQTVDEAARVMIEQSLSESGRKMLAPGFRERRQAEAVPAWIDGAAAPASDFYEDRGGQVAFAF</sequence>
<dbReference type="RefSeq" id="WP_219750755.1">
    <property type="nucleotide sequence ID" value="NZ_JAHXZN010000016.1"/>
</dbReference>
<evidence type="ECO:0000313" key="1">
    <source>
        <dbReference type="EMBL" id="MBW6533232.1"/>
    </source>
</evidence>
<proteinExistence type="predicted"/>
<name>A0ABS7BUR1_9SPHN</name>
<accession>A0ABS7BUR1</accession>
<protein>
    <submittedName>
        <fullName evidence="1">Uncharacterized protein</fullName>
    </submittedName>
</protein>
<gene>
    <name evidence="1" type="ORF">KZ820_21020</name>
</gene>
<organism evidence="1 2">
    <name type="scientific">Sphingomonas citri</name>
    <dbReference type="NCBI Taxonomy" id="2862499"/>
    <lineage>
        <taxon>Bacteria</taxon>
        <taxon>Pseudomonadati</taxon>
        <taxon>Pseudomonadota</taxon>
        <taxon>Alphaproteobacteria</taxon>
        <taxon>Sphingomonadales</taxon>
        <taxon>Sphingomonadaceae</taxon>
        <taxon>Sphingomonas</taxon>
    </lineage>
</organism>
<reference evidence="1 2" key="1">
    <citation type="submission" date="2021-07" db="EMBL/GenBank/DDBJ databases">
        <title>Sphingomonas sp.</title>
        <authorList>
            <person name="Feng G."/>
            <person name="Li J."/>
            <person name="Pan M."/>
        </authorList>
    </citation>
    <scope>NUCLEOTIDE SEQUENCE [LARGE SCALE GENOMIC DNA]</scope>
    <source>
        <strain evidence="1 2">RRHST34</strain>
    </source>
</reference>
<dbReference type="Proteomes" id="UP000759103">
    <property type="component" value="Unassembled WGS sequence"/>
</dbReference>
<dbReference type="EMBL" id="JAHXZN010000016">
    <property type="protein sequence ID" value="MBW6533232.1"/>
    <property type="molecule type" value="Genomic_DNA"/>
</dbReference>
<evidence type="ECO:0000313" key="2">
    <source>
        <dbReference type="Proteomes" id="UP000759103"/>
    </source>
</evidence>
<keyword evidence="2" id="KW-1185">Reference proteome</keyword>
<comment type="caution">
    <text evidence="1">The sequence shown here is derived from an EMBL/GenBank/DDBJ whole genome shotgun (WGS) entry which is preliminary data.</text>
</comment>